<dbReference type="Proteomes" id="UP001519924">
    <property type="component" value="Unassembled WGS sequence"/>
</dbReference>
<feature type="region of interest" description="Disordered" evidence="1">
    <location>
        <begin position="1"/>
        <end position="22"/>
    </location>
</feature>
<feature type="domain" description="Helix-turn-helix" evidence="2">
    <location>
        <begin position="24"/>
        <end position="68"/>
    </location>
</feature>
<proteinExistence type="predicted"/>
<comment type="caution">
    <text evidence="3">The sequence shown here is derived from an EMBL/GenBank/DDBJ whole genome shotgun (WGS) entry which is preliminary data.</text>
</comment>
<sequence>MSTHHTSRGRQNGATARHLNQHDLAARWRMSVRTLERWRSQRQGPPFLRLGGRIAYRLEDIEAFEQAQRQETSAA</sequence>
<dbReference type="InterPro" id="IPR009061">
    <property type="entry name" value="DNA-bd_dom_put_sf"/>
</dbReference>
<gene>
    <name evidence="3" type="ORF">K1J50_18570</name>
</gene>
<protein>
    <submittedName>
        <fullName evidence="3">Helix-turn-helix domain-containing protein</fullName>
    </submittedName>
</protein>
<dbReference type="Gene3D" id="1.10.10.10">
    <property type="entry name" value="Winged helix-like DNA-binding domain superfamily/Winged helix DNA-binding domain"/>
    <property type="match status" value="1"/>
</dbReference>
<evidence type="ECO:0000313" key="3">
    <source>
        <dbReference type="EMBL" id="MBW8271481.1"/>
    </source>
</evidence>
<dbReference type="Pfam" id="PF12728">
    <property type="entry name" value="HTH_17"/>
    <property type="match status" value="1"/>
</dbReference>
<keyword evidence="4" id="KW-1185">Reference proteome</keyword>
<dbReference type="InterPro" id="IPR041657">
    <property type="entry name" value="HTH_17"/>
</dbReference>
<name>A0ABS7F778_9PROT</name>
<dbReference type="SUPFAM" id="SSF46955">
    <property type="entry name" value="Putative DNA-binding domain"/>
    <property type="match status" value="1"/>
</dbReference>
<dbReference type="InterPro" id="IPR036388">
    <property type="entry name" value="WH-like_DNA-bd_sf"/>
</dbReference>
<dbReference type="RefSeq" id="WP_135470921.1">
    <property type="nucleotide sequence ID" value="NZ_JAHZUY010000113.1"/>
</dbReference>
<dbReference type="EMBL" id="JAHZUY010000113">
    <property type="protein sequence ID" value="MBW8271481.1"/>
    <property type="molecule type" value="Genomic_DNA"/>
</dbReference>
<reference evidence="3 4" key="1">
    <citation type="submission" date="2021-08" db="EMBL/GenBank/DDBJ databases">
        <title>Caldovatus sediminis gen. nov., sp. nov., a moderately thermophilic bacterium isolated from a hot spring.</title>
        <authorList>
            <person name="Hu C.-J."/>
            <person name="Li W.-J."/>
            <person name="Xian W.-D."/>
        </authorList>
    </citation>
    <scope>NUCLEOTIDE SEQUENCE [LARGE SCALE GENOMIC DNA]</scope>
    <source>
        <strain evidence="3 4">SYSU G05006</strain>
    </source>
</reference>
<evidence type="ECO:0000256" key="1">
    <source>
        <dbReference type="SAM" id="MobiDB-lite"/>
    </source>
</evidence>
<evidence type="ECO:0000313" key="4">
    <source>
        <dbReference type="Proteomes" id="UP001519924"/>
    </source>
</evidence>
<evidence type="ECO:0000259" key="2">
    <source>
        <dbReference type="Pfam" id="PF12728"/>
    </source>
</evidence>
<organism evidence="3 4">
    <name type="scientific">Caldovatus aquaticus</name>
    <dbReference type="NCBI Taxonomy" id="2865671"/>
    <lineage>
        <taxon>Bacteria</taxon>
        <taxon>Pseudomonadati</taxon>
        <taxon>Pseudomonadota</taxon>
        <taxon>Alphaproteobacteria</taxon>
        <taxon>Acetobacterales</taxon>
        <taxon>Roseomonadaceae</taxon>
        <taxon>Caldovatus</taxon>
    </lineage>
</organism>
<accession>A0ABS7F778</accession>